<name>A0AAJ5C1G2_9SPHI</name>
<dbReference type="InterPro" id="IPR011990">
    <property type="entry name" value="TPR-like_helical_dom_sf"/>
</dbReference>
<evidence type="ECO:0000256" key="9">
    <source>
        <dbReference type="SAM" id="Coils"/>
    </source>
</evidence>
<dbReference type="SMART" id="SM00387">
    <property type="entry name" value="HATPase_c"/>
    <property type="match status" value="1"/>
</dbReference>
<dbReference type="Pfam" id="PF07730">
    <property type="entry name" value="HisKA_3"/>
    <property type="match status" value="1"/>
</dbReference>
<feature type="transmembrane region" description="Helical" evidence="10">
    <location>
        <begin position="264"/>
        <end position="287"/>
    </location>
</feature>
<evidence type="ECO:0000313" key="13">
    <source>
        <dbReference type="Proteomes" id="UP000215355"/>
    </source>
</evidence>
<dbReference type="AlphaFoldDB" id="A0AAJ5C1G2"/>
<keyword evidence="3" id="KW-0597">Phosphoprotein</keyword>
<dbReference type="Gene3D" id="1.25.40.10">
    <property type="entry name" value="Tetratricopeptide repeat domain"/>
    <property type="match status" value="1"/>
</dbReference>
<dbReference type="GO" id="GO:0046983">
    <property type="term" value="F:protein dimerization activity"/>
    <property type="evidence" value="ECO:0007669"/>
    <property type="project" value="InterPro"/>
</dbReference>
<dbReference type="EC" id="2.7.13.3" evidence="2"/>
<dbReference type="EMBL" id="LT906468">
    <property type="protein sequence ID" value="SNV55570.1"/>
    <property type="molecule type" value="Genomic_DNA"/>
</dbReference>
<dbReference type="SMART" id="SM00028">
    <property type="entry name" value="TPR"/>
    <property type="match status" value="3"/>
</dbReference>
<evidence type="ECO:0000259" key="11">
    <source>
        <dbReference type="PROSITE" id="PS50109"/>
    </source>
</evidence>
<keyword evidence="4 12" id="KW-0808">Transferase</keyword>
<feature type="domain" description="Histidine kinase" evidence="11">
    <location>
        <begin position="323"/>
        <end position="510"/>
    </location>
</feature>
<protein>
    <recommendedName>
        <fullName evidence="2">histidine kinase</fullName>
        <ecNumber evidence="2">2.7.13.3</ecNumber>
    </recommendedName>
</protein>
<dbReference type="InterPro" id="IPR019734">
    <property type="entry name" value="TPR_rpt"/>
</dbReference>
<dbReference type="Pfam" id="PF02518">
    <property type="entry name" value="HATPase_c"/>
    <property type="match status" value="1"/>
</dbReference>
<evidence type="ECO:0000256" key="10">
    <source>
        <dbReference type="SAM" id="Phobius"/>
    </source>
</evidence>
<keyword evidence="9" id="KW-0175">Coiled coil</keyword>
<keyword evidence="5" id="KW-0547">Nucleotide-binding</keyword>
<keyword evidence="8" id="KW-0902">Two-component regulatory system</keyword>
<keyword evidence="6 12" id="KW-0418">Kinase</keyword>
<dbReference type="RefSeq" id="WP_093101377.1">
    <property type="nucleotide sequence ID" value="NZ_FNGK01000013.1"/>
</dbReference>
<gene>
    <name evidence="12" type="primary">nreB_3</name>
    <name evidence="12" type="ORF">SAMEA4412673_03214</name>
</gene>
<dbReference type="InterPro" id="IPR036890">
    <property type="entry name" value="HATPase_C_sf"/>
</dbReference>
<dbReference type="Proteomes" id="UP000215355">
    <property type="component" value="Chromosome 1"/>
</dbReference>
<dbReference type="InterPro" id="IPR005467">
    <property type="entry name" value="His_kinase_dom"/>
</dbReference>
<organism evidence="12 13">
    <name type="scientific">Sphingobacterium mizutaii</name>
    <dbReference type="NCBI Taxonomy" id="1010"/>
    <lineage>
        <taxon>Bacteria</taxon>
        <taxon>Pseudomonadati</taxon>
        <taxon>Bacteroidota</taxon>
        <taxon>Sphingobacteriia</taxon>
        <taxon>Sphingobacteriales</taxon>
        <taxon>Sphingobacteriaceae</taxon>
        <taxon>Sphingobacterium</taxon>
    </lineage>
</organism>
<evidence type="ECO:0000256" key="3">
    <source>
        <dbReference type="ARBA" id="ARBA00022553"/>
    </source>
</evidence>
<evidence type="ECO:0000256" key="6">
    <source>
        <dbReference type="ARBA" id="ARBA00022777"/>
    </source>
</evidence>
<dbReference type="InterPro" id="IPR003594">
    <property type="entry name" value="HATPase_dom"/>
</dbReference>
<dbReference type="GO" id="GO:0016020">
    <property type="term" value="C:membrane"/>
    <property type="evidence" value="ECO:0007669"/>
    <property type="project" value="InterPro"/>
</dbReference>
<keyword evidence="7" id="KW-0067">ATP-binding</keyword>
<evidence type="ECO:0000256" key="5">
    <source>
        <dbReference type="ARBA" id="ARBA00022741"/>
    </source>
</evidence>
<dbReference type="PROSITE" id="PS50109">
    <property type="entry name" value="HIS_KIN"/>
    <property type="match status" value="1"/>
</dbReference>
<evidence type="ECO:0000256" key="2">
    <source>
        <dbReference type="ARBA" id="ARBA00012438"/>
    </source>
</evidence>
<dbReference type="GO" id="GO:0005524">
    <property type="term" value="F:ATP binding"/>
    <property type="evidence" value="ECO:0007669"/>
    <property type="project" value="UniProtKB-KW"/>
</dbReference>
<dbReference type="PANTHER" id="PTHR24421:SF10">
    <property type="entry name" value="NITRATE_NITRITE SENSOR PROTEIN NARQ"/>
    <property type="match status" value="1"/>
</dbReference>
<accession>A0AAJ5C1G2</accession>
<evidence type="ECO:0000313" key="12">
    <source>
        <dbReference type="EMBL" id="SNV55570.1"/>
    </source>
</evidence>
<dbReference type="InterPro" id="IPR050482">
    <property type="entry name" value="Sensor_HK_TwoCompSys"/>
</dbReference>
<dbReference type="SUPFAM" id="SSF48452">
    <property type="entry name" value="TPR-like"/>
    <property type="match status" value="1"/>
</dbReference>
<dbReference type="KEGG" id="smiz:4412673_03214"/>
<keyword evidence="10" id="KW-1133">Transmembrane helix</keyword>
<reference evidence="12 13" key="1">
    <citation type="submission" date="2017-06" db="EMBL/GenBank/DDBJ databases">
        <authorList>
            <consortium name="Pathogen Informatics"/>
        </authorList>
    </citation>
    <scope>NUCLEOTIDE SEQUENCE [LARGE SCALE GENOMIC DNA]</scope>
    <source>
        <strain evidence="12 13">NCTC12149</strain>
    </source>
</reference>
<evidence type="ECO:0000256" key="4">
    <source>
        <dbReference type="ARBA" id="ARBA00022679"/>
    </source>
</evidence>
<dbReference type="InterPro" id="IPR011712">
    <property type="entry name" value="Sig_transdc_His_kin_sub3_dim/P"/>
</dbReference>
<comment type="catalytic activity">
    <reaction evidence="1">
        <text>ATP + protein L-histidine = ADP + protein N-phospho-L-histidine.</text>
        <dbReference type="EC" id="2.7.13.3"/>
    </reaction>
</comment>
<evidence type="ECO:0000256" key="1">
    <source>
        <dbReference type="ARBA" id="ARBA00000085"/>
    </source>
</evidence>
<dbReference type="CDD" id="cd16917">
    <property type="entry name" value="HATPase_UhpB-NarQ-NarX-like"/>
    <property type="match status" value="1"/>
</dbReference>
<keyword evidence="10" id="KW-0812">Transmembrane</keyword>
<sequence length="510" mass="58537">MEILSEHSIPLSRKAQDYGQTALYLGEIGMLLMNNQDYQTASFYFHKGLKTMEAHPPVDQADHLEILVNTARNFLFLQKLDSAKMFIDRAEPIAMEIRENSLFYDFIAVKSNQLNESKEFLAAKELLLPAIEDAKRENVADSHTYKINALYFQLYKAYFGSNKFNLAKEALYQGMQYEPYKSAINTVIRYSKLAEVYEKLHDYPSAYRYAQLAFQIRDSVYNEDSRREINAMEKRLQLSQKERQINQLKSDNEQISLIHKNQQLIHSLIAVGSFILLLLVLFLIYVFQNNRRTGKIKLNMLEQQNKIEVAQAVMHAEENERHRIAQELHDGLGGTLSAIKYKLSMDSANSSPDLMKEINKQLENSISDLRGISRNLMPGTLVQSGLDIALKDLCASLATDYLQVEYHSFSIQPSISKDKQLNIYRIIQELLTNSIRHGQASKILVQCSQAENKFFIVLEDNGKGFDKEILKNNMGMGINNIRRRIDLMQGIFEMDSTISEGTTVNIELNV</sequence>
<dbReference type="Gene3D" id="3.30.565.10">
    <property type="entry name" value="Histidine kinase-like ATPase, C-terminal domain"/>
    <property type="match status" value="1"/>
</dbReference>
<dbReference type="GO" id="GO:0000155">
    <property type="term" value="F:phosphorelay sensor kinase activity"/>
    <property type="evidence" value="ECO:0007669"/>
    <property type="project" value="InterPro"/>
</dbReference>
<proteinExistence type="predicted"/>
<dbReference type="PANTHER" id="PTHR24421">
    <property type="entry name" value="NITRATE/NITRITE SENSOR PROTEIN NARX-RELATED"/>
    <property type="match status" value="1"/>
</dbReference>
<evidence type="ECO:0000256" key="7">
    <source>
        <dbReference type="ARBA" id="ARBA00022840"/>
    </source>
</evidence>
<feature type="coiled-coil region" evidence="9">
    <location>
        <begin position="222"/>
        <end position="258"/>
    </location>
</feature>
<keyword evidence="10" id="KW-0472">Membrane</keyword>
<dbReference type="Gene3D" id="1.20.5.1930">
    <property type="match status" value="1"/>
</dbReference>
<evidence type="ECO:0000256" key="8">
    <source>
        <dbReference type="ARBA" id="ARBA00023012"/>
    </source>
</evidence>
<dbReference type="SUPFAM" id="SSF55874">
    <property type="entry name" value="ATPase domain of HSP90 chaperone/DNA topoisomerase II/histidine kinase"/>
    <property type="match status" value="1"/>
</dbReference>